<protein>
    <submittedName>
        <fullName evidence="1">(D)CMP kinase</fullName>
    </submittedName>
</protein>
<dbReference type="Proteomes" id="UP000746471">
    <property type="component" value="Unassembled WGS sequence"/>
</dbReference>
<organism evidence="1 2">
    <name type="scientific">Fusibacter paucivorans</name>
    <dbReference type="NCBI Taxonomy" id="76009"/>
    <lineage>
        <taxon>Bacteria</taxon>
        <taxon>Bacillati</taxon>
        <taxon>Bacillota</taxon>
        <taxon>Clostridia</taxon>
        <taxon>Eubacteriales</taxon>
        <taxon>Eubacteriales Family XII. Incertae Sedis</taxon>
        <taxon>Fusibacter</taxon>
    </lineage>
</organism>
<keyword evidence="1" id="KW-0808">Transferase</keyword>
<sequence>MKKSNESIALNAPVKRKALQMPPQFKDVRRYLKEQADLHPSMQPQDMIKLCYQITYGAEHLLTDYDAAKHYFDREVDQIRETAENGMLPIFERISDHYCRVNLVPWCRKGLPPEWLFRMFADTMRTEANDGYKQTVSEEPVMDHLFRIVEWLIEKSQLPFSNAAWVQALNDYRDAGGGAVHHSDAYRAAEMPSYRLVNVKYMRLMPLLEKLNALPEKREARIIAIDGRSASGKSTMADHLANVLNAGVIHMDDFFLPAELRTAERLSEPGGNVHYERFQEEVLMNIQSPQAFDYQTFDCSVMKPGVQRIVKTSKWRIVEGAYSHHPIFGDYCDIRVFSDVAPDEQLRRIEKRNGSEWAKVFADKWIPMEEQYFKHFGLPSERDLLL</sequence>
<dbReference type="RefSeq" id="WP_213237618.1">
    <property type="nucleotide sequence ID" value="NZ_JAHBCL010000025.1"/>
</dbReference>
<reference evidence="1 2" key="1">
    <citation type="submission" date="2021-05" db="EMBL/GenBank/DDBJ databases">
        <title>Fusibacter ferrireducens sp. nov., an anaerobic, sulfur- and Fe-reducing bacterium isolated from the mangrove sediment.</title>
        <authorList>
            <person name="Qiu D."/>
        </authorList>
    </citation>
    <scope>NUCLEOTIDE SEQUENCE [LARGE SCALE GENOMIC DNA]</scope>
    <source>
        <strain evidence="1 2">DSM 12116</strain>
    </source>
</reference>
<evidence type="ECO:0000313" key="2">
    <source>
        <dbReference type="Proteomes" id="UP000746471"/>
    </source>
</evidence>
<proteinExistence type="predicted"/>
<keyword evidence="1" id="KW-0418">Kinase</keyword>
<dbReference type="InterPro" id="IPR027417">
    <property type="entry name" value="P-loop_NTPase"/>
</dbReference>
<accession>A0ABS5PRQ3</accession>
<dbReference type="PANTHER" id="PTHR10285">
    <property type="entry name" value="URIDINE KINASE"/>
    <property type="match status" value="1"/>
</dbReference>
<dbReference type="Gene3D" id="3.40.50.300">
    <property type="entry name" value="P-loop containing nucleotide triphosphate hydrolases"/>
    <property type="match status" value="1"/>
</dbReference>
<gene>
    <name evidence="1" type="ORF">KHM83_13815</name>
</gene>
<dbReference type="EMBL" id="JAHBCL010000025">
    <property type="protein sequence ID" value="MBS7527756.1"/>
    <property type="molecule type" value="Genomic_DNA"/>
</dbReference>
<name>A0ABS5PRQ3_9FIRM</name>
<dbReference type="GO" id="GO:0016301">
    <property type="term" value="F:kinase activity"/>
    <property type="evidence" value="ECO:0007669"/>
    <property type="project" value="UniProtKB-KW"/>
</dbReference>
<evidence type="ECO:0000313" key="1">
    <source>
        <dbReference type="EMBL" id="MBS7527756.1"/>
    </source>
</evidence>
<dbReference type="SUPFAM" id="SSF52540">
    <property type="entry name" value="P-loop containing nucleoside triphosphate hydrolases"/>
    <property type="match status" value="1"/>
</dbReference>
<keyword evidence="2" id="KW-1185">Reference proteome</keyword>
<comment type="caution">
    <text evidence="1">The sequence shown here is derived from an EMBL/GenBank/DDBJ whole genome shotgun (WGS) entry which is preliminary data.</text>
</comment>